<evidence type="ECO:0000256" key="2">
    <source>
        <dbReference type="SAM" id="MobiDB-lite"/>
    </source>
</evidence>
<name>A0A7D9JJF6_PARCT</name>
<keyword evidence="4" id="KW-0378">Hydrolase</keyword>
<dbReference type="PANTHER" id="PTHR11686:SF9">
    <property type="entry name" value="RE13973P"/>
    <property type="match status" value="1"/>
</dbReference>
<comment type="caution">
    <text evidence="4">The sequence shown here is derived from an EMBL/GenBank/DDBJ whole genome shotgun (WGS) entry which is preliminary data.</text>
</comment>
<feature type="binding site" evidence="1">
    <location>
        <position position="194"/>
    </location>
    <ligand>
        <name>L-glutamate</name>
        <dbReference type="ChEBI" id="CHEBI:29985"/>
    </ligand>
</feature>
<dbReference type="PANTHER" id="PTHR11686">
    <property type="entry name" value="GAMMA GLUTAMYL TRANSPEPTIDASE"/>
    <property type="match status" value="1"/>
</dbReference>
<dbReference type="EMBL" id="CACRXK020017395">
    <property type="protein sequence ID" value="CAB4031156.1"/>
    <property type="molecule type" value="Genomic_DNA"/>
</dbReference>
<dbReference type="Proteomes" id="UP001152795">
    <property type="component" value="Unassembled WGS sequence"/>
</dbReference>
<evidence type="ECO:0000313" key="5">
    <source>
        <dbReference type="Proteomes" id="UP001152795"/>
    </source>
</evidence>
<keyword evidence="3" id="KW-1133">Transmembrane helix</keyword>
<protein>
    <submittedName>
        <fullName evidence="4">Glutathione hydrolase 1 proenzyme-like</fullName>
    </submittedName>
</protein>
<dbReference type="Pfam" id="PF01019">
    <property type="entry name" value="G_glu_transpept"/>
    <property type="match status" value="1"/>
</dbReference>
<dbReference type="GO" id="GO:0036374">
    <property type="term" value="F:glutathione hydrolase activity"/>
    <property type="evidence" value="ECO:0007669"/>
    <property type="project" value="InterPro"/>
</dbReference>
<dbReference type="GO" id="GO:0006751">
    <property type="term" value="P:glutathione catabolic process"/>
    <property type="evidence" value="ECO:0007669"/>
    <property type="project" value="InterPro"/>
</dbReference>
<feature type="compositionally biased region" description="Pro residues" evidence="2">
    <location>
        <begin position="113"/>
        <end position="122"/>
    </location>
</feature>
<evidence type="ECO:0000256" key="3">
    <source>
        <dbReference type="SAM" id="Phobius"/>
    </source>
</evidence>
<keyword evidence="3" id="KW-0812">Transmembrane</keyword>
<dbReference type="InterPro" id="IPR000101">
    <property type="entry name" value="GGT_peptidase"/>
</dbReference>
<sequence>MNNRGASSNDLAMSNPNLEGGFTIESGYRSKSSKKALVLAVVLIILLLIAVVVLAVLYAKEESDSDSESNTSKIIATTGPEESTTISPKPNATEKPTTFPTTPPNNCPKATDAPPPGPPPNQGPYRNAAVAADDVRCSKIGVDILKKDGSAVDAAIASLFCIGVINMHSAGIGGGAVMVVYNKTNKTAQYFNFRERAPRNATQDMFVNTTSDESKLGGLAIAVPGEVKGMYEAHKTYGKLKWEELLDPAIELAREGFVIHKALDTAIKKQEKYIRQQEGLKELLVKANGCLKKVGDRLVNRELAITLGRIRLQPTSFYDGSLAEDIVNDISSNQGIITEQDLKDYNVEVEPATKASIGNLELHTTGLPSSGVLIAFMLNVLKG</sequence>
<dbReference type="GO" id="GO:0005886">
    <property type="term" value="C:plasma membrane"/>
    <property type="evidence" value="ECO:0007669"/>
    <property type="project" value="TreeGrafter"/>
</dbReference>
<keyword evidence="3" id="KW-0472">Membrane</keyword>
<feature type="transmembrane region" description="Helical" evidence="3">
    <location>
        <begin position="36"/>
        <end position="59"/>
    </location>
</feature>
<organism evidence="4 5">
    <name type="scientific">Paramuricea clavata</name>
    <name type="common">Red gorgonian</name>
    <name type="synonym">Violescent sea-whip</name>
    <dbReference type="NCBI Taxonomy" id="317549"/>
    <lineage>
        <taxon>Eukaryota</taxon>
        <taxon>Metazoa</taxon>
        <taxon>Cnidaria</taxon>
        <taxon>Anthozoa</taxon>
        <taxon>Octocorallia</taxon>
        <taxon>Malacalcyonacea</taxon>
        <taxon>Plexauridae</taxon>
        <taxon>Paramuricea</taxon>
    </lineage>
</organism>
<keyword evidence="5" id="KW-1185">Reference proteome</keyword>
<feature type="region of interest" description="Disordered" evidence="2">
    <location>
        <begin position="66"/>
        <end position="126"/>
    </location>
</feature>
<dbReference type="PRINTS" id="PR01210">
    <property type="entry name" value="GGTRANSPTASE"/>
</dbReference>
<dbReference type="AlphaFoldDB" id="A0A7D9JJF6"/>
<feature type="compositionally biased region" description="Polar residues" evidence="2">
    <location>
        <begin position="70"/>
        <end position="90"/>
    </location>
</feature>
<dbReference type="InterPro" id="IPR029055">
    <property type="entry name" value="Ntn_hydrolases_N"/>
</dbReference>
<gene>
    <name evidence="4" type="ORF">PACLA_8A080215</name>
</gene>
<dbReference type="SUPFAM" id="SSF56235">
    <property type="entry name" value="N-terminal nucleophile aminohydrolases (Ntn hydrolases)"/>
    <property type="match status" value="1"/>
</dbReference>
<evidence type="ECO:0000313" key="4">
    <source>
        <dbReference type="EMBL" id="CAB4031156.1"/>
    </source>
</evidence>
<evidence type="ECO:0000256" key="1">
    <source>
        <dbReference type="PIRSR" id="PIRSR600101-2"/>
    </source>
</evidence>
<proteinExistence type="predicted"/>
<dbReference type="OrthoDB" id="1081007at2759"/>
<accession>A0A7D9JJF6</accession>
<reference evidence="4" key="1">
    <citation type="submission" date="2020-04" db="EMBL/GenBank/DDBJ databases">
        <authorList>
            <person name="Alioto T."/>
            <person name="Alioto T."/>
            <person name="Gomez Garrido J."/>
        </authorList>
    </citation>
    <scope>NUCLEOTIDE SEQUENCE</scope>
    <source>
        <strain evidence="4">A484AB</strain>
    </source>
</reference>